<keyword evidence="3" id="KW-0067">ATP-binding</keyword>
<feature type="region of interest" description="Disordered" evidence="4">
    <location>
        <begin position="1068"/>
        <end position="1111"/>
    </location>
</feature>
<reference evidence="5" key="1">
    <citation type="submission" date="2024-06" db="EMBL/GenBank/DDBJ databases">
        <authorList>
            <person name="Liu X."/>
            <person name="Lenzi L."/>
            <person name="Haldenby T S."/>
            <person name="Uol C."/>
        </authorList>
    </citation>
    <scope>NUCLEOTIDE SEQUENCE</scope>
</reference>
<accession>A0AAV2T6F8</accession>
<dbReference type="PANTHER" id="PTHR12241:SF154">
    <property type="entry name" value="TUBULIN POLYGLUTAMYLASE TTLL11"/>
    <property type="match status" value="1"/>
</dbReference>
<proteinExistence type="predicted"/>
<dbReference type="PROSITE" id="PS51221">
    <property type="entry name" value="TTL"/>
    <property type="match status" value="1"/>
</dbReference>
<dbReference type="Gene3D" id="3.30.470.20">
    <property type="entry name" value="ATP-grasp fold, B domain"/>
    <property type="match status" value="1"/>
</dbReference>
<evidence type="ECO:0000256" key="4">
    <source>
        <dbReference type="SAM" id="MobiDB-lite"/>
    </source>
</evidence>
<dbReference type="EMBL" id="CAXLJL010000078">
    <property type="protein sequence ID" value="CAL5130903.1"/>
    <property type="molecule type" value="Genomic_DNA"/>
</dbReference>
<name>A0AAV2T6F8_CALDB</name>
<protein>
    <recommendedName>
        <fullName evidence="7">Tubulin polyglutamylase TTLL11</fullName>
    </recommendedName>
</protein>
<comment type="caution">
    <text evidence="5">The sequence shown here is derived from an EMBL/GenBank/DDBJ whole genome shotgun (WGS) entry which is preliminary data.</text>
</comment>
<evidence type="ECO:0000256" key="3">
    <source>
        <dbReference type="ARBA" id="ARBA00022840"/>
    </source>
</evidence>
<dbReference type="SUPFAM" id="SSF56059">
    <property type="entry name" value="Glutathione synthetase ATP-binding domain-like"/>
    <property type="match status" value="1"/>
</dbReference>
<feature type="region of interest" description="Disordered" evidence="4">
    <location>
        <begin position="930"/>
        <end position="949"/>
    </location>
</feature>
<evidence type="ECO:0000313" key="6">
    <source>
        <dbReference type="Proteomes" id="UP001497525"/>
    </source>
</evidence>
<gene>
    <name evidence="5" type="ORF">CDAUBV1_LOCUS3106</name>
</gene>
<dbReference type="GO" id="GO:0015631">
    <property type="term" value="F:tubulin binding"/>
    <property type="evidence" value="ECO:0007669"/>
    <property type="project" value="TreeGrafter"/>
</dbReference>
<dbReference type="GO" id="GO:0036064">
    <property type="term" value="C:ciliary basal body"/>
    <property type="evidence" value="ECO:0007669"/>
    <property type="project" value="TreeGrafter"/>
</dbReference>
<evidence type="ECO:0008006" key="7">
    <source>
        <dbReference type="Google" id="ProtNLM"/>
    </source>
</evidence>
<organism evidence="5 6">
    <name type="scientific">Calicophoron daubneyi</name>
    <name type="common">Rumen fluke</name>
    <name type="synonym">Paramphistomum daubneyi</name>
    <dbReference type="NCBI Taxonomy" id="300641"/>
    <lineage>
        <taxon>Eukaryota</taxon>
        <taxon>Metazoa</taxon>
        <taxon>Spiralia</taxon>
        <taxon>Lophotrochozoa</taxon>
        <taxon>Platyhelminthes</taxon>
        <taxon>Trematoda</taxon>
        <taxon>Digenea</taxon>
        <taxon>Plagiorchiida</taxon>
        <taxon>Pronocephalata</taxon>
        <taxon>Paramphistomoidea</taxon>
        <taxon>Paramphistomidae</taxon>
        <taxon>Calicophoron</taxon>
    </lineage>
</organism>
<dbReference type="AlphaFoldDB" id="A0AAV2T6F8"/>
<dbReference type="PANTHER" id="PTHR12241">
    <property type="entry name" value="TUBULIN POLYGLUTAMYLASE"/>
    <property type="match status" value="1"/>
</dbReference>
<feature type="compositionally biased region" description="Basic and acidic residues" evidence="4">
    <location>
        <begin position="1077"/>
        <end position="1091"/>
    </location>
</feature>
<feature type="compositionally biased region" description="Polar residues" evidence="4">
    <location>
        <begin position="643"/>
        <end position="669"/>
    </location>
</feature>
<keyword evidence="1" id="KW-0436">Ligase</keyword>
<keyword evidence="2" id="KW-0547">Nucleotide-binding</keyword>
<dbReference type="InterPro" id="IPR004344">
    <property type="entry name" value="TTL/TTLL_fam"/>
</dbReference>
<evidence type="ECO:0000313" key="5">
    <source>
        <dbReference type="EMBL" id="CAL5130903.1"/>
    </source>
</evidence>
<dbReference type="GO" id="GO:0000226">
    <property type="term" value="P:microtubule cytoskeleton organization"/>
    <property type="evidence" value="ECO:0007669"/>
    <property type="project" value="TreeGrafter"/>
</dbReference>
<dbReference type="GO" id="GO:0070740">
    <property type="term" value="F:tubulin-glutamic acid ligase activity"/>
    <property type="evidence" value="ECO:0007669"/>
    <property type="project" value="TreeGrafter"/>
</dbReference>
<dbReference type="Proteomes" id="UP001497525">
    <property type="component" value="Unassembled WGS sequence"/>
</dbReference>
<dbReference type="Pfam" id="PF03133">
    <property type="entry name" value="TTL"/>
    <property type="match status" value="1"/>
</dbReference>
<evidence type="ECO:0000256" key="1">
    <source>
        <dbReference type="ARBA" id="ARBA00022598"/>
    </source>
</evidence>
<evidence type="ECO:0000256" key="2">
    <source>
        <dbReference type="ARBA" id="ARBA00022741"/>
    </source>
</evidence>
<dbReference type="GO" id="GO:0005524">
    <property type="term" value="F:ATP binding"/>
    <property type="evidence" value="ECO:0007669"/>
    <property type="project" value="UniProtKB-KW"/>
</dbReference>
<sequence>MDGGKAKKAAQHRIEWLLDLKPCDFRRQLLKRYLKDIRQFSKNTKESIRAKYLPSERTEESISVLTQFCGSNLNVVRICVQSLGLVEVLDSSQVYDVIWCGTSEIPPIKLQNRLMNKFPGAANILSKISLFRALELHRHLFPSAYKFYPQTWFLPFQTHSFFTASVRTSQAATESGKPTYIVKPDCGTQGKGIYLIQSPQFYIPPTSHHTKNPGAIMEVGSMGRQNRNVNWLQPALDVVQVYEPNPVLLNGCKTDLRIYALIESLSPLRIHVYRDGLVRVASREYEKPDRTNLNKCTMHLTNYAINKLHEPPAQANSGEGVDETQSTYPNSNCQWHCKYSLYNLLHLSENSSAPKGPNSDAWGKINAKKLWSELDNIIRRTIFTLVPHLKVAYWAEFGHQPQSPKSYKNRSVEHPPQCFQILGFDFLLVEPNFRPVLLEVNSNPSLRTDAMHCFPTTVSSQTSLYSQFTSATTNSLKSSANSLMPARLTRAFTPCGPVAEAATALSSILGDRYAEFERSDIDEQVKGGLVLSTLKMMSVHIRRMRKRCKKRDNSGAESTCVTAPSTCPSSLVSSGGLSQPQGVQLPTLLESNPDNGVNNVVWSVLHASNALNSAELRNLNIPISNSLPEGHLMKSSELPECSRASSKLQGTSNLNPTPANSTECDLSTPVNRDTYTETCPVDRNTNALRTVRIQRKLPRLRSKCSQGQLVRKGSATRDIFSSSSNQISEGLKISHYSSPPAFLRSEEFVPFKSPRCRSRTHPLWERKINKSLKIAPSQCSLSSSVQRLPQRAVSTGDRKQPLPSENLASIQKPNSTIQEAAEKIVALAPMECIYSEGSPPPTENGVHSGSACEERWCAEVKSRLCLLSKRKLSCDKEPWDSTSSSTTVGSSCVPLAKSLNLEAFDSSERVIDLLADMFLATLSKRRQRLAHRSPPKGADSITDDWTSPANEFRTDHPPTKSVLIPHMDLSSFRAFCRRCHIDQLGLTFIELDMIFVKHRNWWQKVYEAELMKHTRELSYLKGLSFAAFIDLCVQLADFCYSTELDSGILTSSAHLPIIPLNPVPMEEEDDIHTASSPDRKAKAPAKSDLKTVHSQPNNKESSKAHFAPKSARSKSKSLINLLRFIEHCCGGYRSTF</sequence>
<feature type="region of interest" description="Disordered" evidence="4">
    <location>
        <begin position="635"/>
        <end position="669"/>
    </location>
</feature>